<dbReference type="eggNOG" id="COG1579">
    <property type="taxonomic scope" value="Bacteria"/>
</dbReference>
<evidence type="ECO:0000256" key="1">
    <source>
        <dbReference type="SAM" id="Coils"/>
    </source>
</evidence>
<proteinExistence type="predicted"/>
<evidence type="ECO:0000313" key="4">
    <source>
        <dbReference type="Proteomes" id="UP000005709"/>
    </source>
</evidence>
<gene>
    <name evidence="3" type="ORF">CAMGR0001_2867</name>
</gene>
<dbReference type="InterPro" id="IPR052376">
    <property type="entry name" value="Oxidative_Scav/Glycosyltrans"/>
</dbReference>
<feature type="domain" description="C4-type zinc ribbon" evidence="2">
    <location>
        <begin position="198"/>
        <end position="230"/>
    </location>
</feature>
<keyword evidence="4" id="KW-1185">Reference proteome</keyword>
<evidence type="ECO:0000313" key="3">
    <source>
        <dbReference type="EMBL" id="EEV16491.1"/>
    </source>
</evidence>
<dbReference type="Gene3D" id="1.10.287.1490">
    <property type="match status" value="1"/>
</dbReference>
<sequence length="235" mass="26321">MNKYLSQLVELCEFDKQLDGFKPKIEAAQEKLSKKSTEINGAKEQIETLNAEIAELKSQILQANAQLSAFSSKLKSTGKKSGAAKTEKEIKALSVEEDIAKEQLEATNEEIERLEKIVAAKETLVKEQSEKQEAFEAELKSLQEQVSAEMGEVEVARGAIYAKRDKLMQAMNPKTVSFYEKIRKWAGNTAVSPVRKQACYGCFMRISDKTYSAVIKSDDIVTCPYCGRILYKEAE</sequence>
<dbReference type="PANTHER" id="PTHR39082:SF1">
    <property type="entry name" value="SCAVENGER RECEPTOR CLASS A MEMBER 3"/>
    <property type="match status" value="1"/>
</dbReference>
<dbReference type="OrthoDB" id="9795058at2"/>
<protein>
    <submittedName>
        <fullName evidence="3">Putative zinc ribbon domain protein</fullName>
    </submittedName>
</protein>
<accession>C8PL76</accession>
<dbReference type="AlphaFoldDB" id="C8PL76"/>
<dbReference type="Pfam" id="PF02591">
    <property type="entry name" value="Zn_ribbon_9"/>
    <property type="match status" value="1"/>
</dbReference>
<dbReference type="PANTHER" id="PTHR39082">
    <property type="entry name" value="PHOSPHOLIPASE C-BETA-2-RELATED"/>
    <property type="match status" value="1"/>
</dbReference>
<dbReference type="InterPro" id="IPR003743">
    <property type="entry name" value="Zf-RING_7"/>
</dbReference>
<name>C8PL76_9BACT</name>
<dbReference type="EMBL" id="ACYG01000031">
    <property type="protein sequence ID" value="EEV16491.1"/>
    <property type="molecule type" value="Genomic_DNA"/>
</dbReference>
<keyword evidence="1" id="KW-0175">Coiled coil</keyword>
<organism evidence="3 4">
    <name type="scientific">Campylobacter gracilis RM3268</name>
    <dbReference type="NCBI Taxonomy" id="553220"/>
    <lineage>
        <taxon>Bacteria</taxon>
        <taxon>Pseudomonadati</taxon>
        <taxon>Campylobacterota</taxon>
        <taxon>Epsilonproteobacteria</taxon>
        <taxon>Campylobacterales</taxon>
        <taxon>Campylobacteraceae</taxon>
        <taxon>Campylobacter</taxon>
    </lineage>
</organism>
<reference evidence="3 4" key="1">
    <citation type="submission" date="2009-07" db="EMBL/GenBank/DDBJ databases">
        <authorList>
            <person name="Madupu R."/>
            <person name="Sebastian Y."/>
            <person name="Durkin A.S."/>
            <person name="Torralba M."/>
            <person name="Methe B."/>
            <person name="Sutton G.G."/>
            <person name="Strausberg R.L."/>
            <person name="Nelson K.E."/>
        </authorList>
    </citation>
    <scope>NUCLEOTIDE SEQUENCE [LARGE SCALE GENOMIC DNA]</scope>
    <source>
        <strain evidence="3 4">RM3268</strain>
    </source>
</reference>
<comment type="caution">
    <text evidence="3">The sequence shown here is derived from an EMBL/GenBank/DDBJ whole genome shotgun (WGS) entry which is preliminary data.</text>
</comment>
<dbReference type="RefSeq" id="WP_005873163.1">
    <property type="nucleotide sequence ID" value="NZ_ACYG01000031.1"/>
</dbReference>
<feature type="coiled-coil region" evidence="1">
    <location>
        <begin position="25"/>
        <end position="152"/>
    </location>
</feature>
<dbReference type="Proteomes" id="UP000005709">
    <property type="component" value="Unassembled WGS sequence"/>
</dbReference>
<dbReference type="STRING" id="824.CGRAC_1720"/>
<evidence type="ECO:0000259" key="2">
    <source>
        <dbReference type="Pfam" id="PF02591"/>
    </source>
</evidence>